<accession>A0AAW0ASV1</accession>
<reference evidence="2 3" key="1">
    <citation type="journal article" date="2024" name="J Genomics">
        <title>Draft genome sequencing and assembly of Favolaschia claudopus CIRM-BRFM 2984 isolated from oak limbs.</title>
        <authorList>
            <person name="Navarro D."/>
            <person name="Drula E."/>
            <person name="Chaduli D."/>
            <person name="Cazenave R."/>
            <person name="Ahrendt S."/>
            <person name="Wang J."/>
            <person name="Lipzen A."/>
            <person name="Daum C."/>
            <person name="Barry K."/>
            <person name="Grigoriev I.V."/>
            <person name="Favel A."/>
            <person name="Rosso M.N."/>
            <person name="Martin F."/>
        </authorList>
    </citation>
    <scope>NUCLEOTIDE SEQUENCE [LARGE SCALE GENOMIC DNA]</scope>
    <source>
        <strain evidence="2 3">CIRM-BRFM 2984</strain>
    </source>
</reference>
<dbReference type="Proteomes" id="UP001362999">
    <property type="component" value="Unassembled WGS sequence"/>
</dbReference>
<name>A0AAW0ASV1_9AGAR</name>
<evidence type="ECO:0000313" key="3">
    <source>
        <dbReference type="Proteomes" id="UP001362999"/>
    </source>
</evidence>
<proteinExistence type="predicted"/>
<gene>
    <name evidence="2" type="ORF">R3P38DRAFT_2786554</name>
</gene>
<dbReference type="EMBL" id="JAWWNJ010000053">
    <property type="protein sequence ID" value="KAK7015605.1"/>
    <property type="molecule type" value="Genomic_DNA"/>
</dbReference>
<feature type="region of interest" description="Disordered" evidence="1">
    <location>
        <begin position="32"/>
        <end position="83"/>
    </location>
</feature>
<organism evidence="2 3">
    <name type="scientific">Favolaschia claudopus</name>
    <dbReference type="NCBI Taxonomy" id="2862362"/>
    <lineage>
        <taxon>Eukaryota</taxon>
        <taxon>Fungi</taxon>
        <taxon>Dikarya</taxon>
        <taxon>Basidiomycota</taxon>
        <taxon>Agaricomycotina</taxon>
        <taxon>Agaricomycetes</taxon>
        <taxon>Agaricomycetidae</taxon>
        <taxon>Agaricales</taxon>
        <taxon>Marasmiineae</taxon>
        <taxon>Mycenaceae</taxon>
        <taxon>Favolaschia</taxon>
    </lineage>
</organism>
<protein>
    <submittedName>
        <fullName evidence="2">Uncharacterized protein</fullName>
    </submittedName>
</protein>
<keyword evidence="3" id="KW-1185">Reference proteome</keyword>
<feature type="compositionally biased region" description="Basic residues" evidence="1">
    <location>
        <begin position="32"/>
        <end position="48"/>
    </location>
</feature>
<comment type="caution">
    <text evidence="2">The sequence shown here is derived from an EMBL/GenBank/DDBJ whole genome shotgun (WGS) entry which is preliminary data.</text>
</comment>
<dbReference type="AlphaFoldDB" id="A0AAW0ASV1"/>
<sequence>MVEIPEDERTTTKIIWDARKKVVKQRKSNRFQFRKPIVHGPTPRKRRQWVAPDSSTAENPSLPPNDAEAPVLPLADDDEESPDVMLHRWPGRSIIHDALVPSRLDIGYGAESSSRIEYSPVLD</sequence>
<evidence type="ECO:0000256" key="1">
    <source>
        <dbReference type="SAM" id="MobiDB-lite"/>
    </source>
</evidence>
<evidence type="ECO:0000313" key="2">
    <source>
        <dbReference type="EMBL" id="KAK7015605.1"/>
    </source>
</evidence>